<protein>
    <recommendedName>
        <fullName evidence="4">Cthe-2314-like HEPN domain-containing protein</fullName>
    </recommendedName>
</protein>
<sequence length="237" mass="27184">MSKIKPFLLIPIWDAVMSTGEMQTLAEHAESFITQAILGVNMPNAIEMEEVHIEYDDEYSVSHEYYSYRGVSGDSEHDVKHDYAALISQALRRSTLITIYSLFEHHMKKCKKFATQAPGYTKPKEDDGLNALKQIQIINNIPAYDITKIDDLRLIRNLMTHHDGVIDSYSDDSQKKHAIASRRLRDEGVLRITAREGKVVLNEIFLDYAVNTIKQYFDEINIALDLHYKTHADLTPI</sequence>
<evidence type="ECO:0000313" key="3">
    <source>
        <dbReference type="EMBL" id="HAD9886195.1"/>
    </source>
</evidence>
<accession>A0A5I6DRF0</accession>
<evidence type="ECO:0000313" key="1">
    <source>
        <dbReference type="EMBL" id="EBX0214786.1"/>
    </source>
</evidence>
<proteinExistence type="predicted"/>
<dbReference type="EMBL" id="AAHJXE010000001">
    <property type="protein sequence ID" value="EBX0214786.1"/>
    <property type="molecule type" value="Genomic_DNA"/>
</dbReference>
<dbReference type="AlphaFoldDB" id="A0A5I6DRF0"/>
<evidence type="ECO:0000313" key="2">
    <source>
        <dbReference type="EMBL" id="ECG6842350.1"/>
    </source>
</evidence>
<reference evidence="3" key="2">
    <citation type="submission" date="2019-01" db="EMBL/GenBank/DDBJ databases">
        <authorList>
            <consortium name="NCBI Pathogen Detection Project"/>
        </authorList>
    </citation>
    <scope>NUCLEOTIDE SEQUENCE</scope>
    <source>
        <strain evidence="3">Sam_f9e39395-c0eb-484c-8395-e668deecbaab</strain>
    </source>
</reference>
<gene>
    <name evidence="1" type="ORF">DQT01_00025</name>
    <name evidence="2" type="ORF">E3354_07060</name>
    <name evidence="3" type="ORF">G2205_02510</name>
</gene>
<dbReference type="EMBL" id="DAAQLY010000001">
    <property type="protein sequence ID" value="HAD9886195.1"/>
    <property type="molecule type" value="Genomic_DNA"/>
</dbReference>
<dbReference type="RefSeq" id="WP_286450671.1">
    <property type="nucleotide sequence ID" value="NZ_JBLKTV010000011.1"/>
</dbReference>
<name>A0A5I6DRF0_SALET</name>
<reference evidence="3" key="1">
    <citation type="journal article" date="2018" name="Genome Biol.">
        <title>SKESA: strategic k-mer extension for scrupulous assemblies.</title>
        <authorList>
            <person name="Souvorov A."/>
            <person name="Agarwala R."/>
            <person name="Lipman D.J."/>
        </authorList>
    </citation>
    <scope>NUCLEOTIDE SEQUENCE</scope>
    <source>
        <strain evidence="3">Sam_f9e39395-c0eb-484c-8395-e668deecbaab</strain>
    </source>
</reference>
<organism evidence="2">
    <name type="scientific">Salmonella enterica subsp. enterica serovar Brandenburg</name>
    <dbReference type="NCBI Taxonomy" id="149387"/>
    <lineage>
        <taxon>Bacteria</taxon>
        <taxon>Pseudomonadati</taxon>
        <taxon>Pseudomonadota</taxon>
        <taxon>Gammaproteobacteria</taxon>
        <taxon>Enterobacterales</taxon>
        <taxon>Enterobacteriaceae</taxon>
        <taxon>Salmonella</taxon>
    </lineage>
</organism>
<reference evidence="2" key="3">
    <citation type="submission" date="2019-03" db="EMBL/GenBank/DDBJ databases">
        <authorList>
            <person name="Ashton P.M."/>
            <person name="Dallman T."/>
            <person name="Nair S."/>
            <person name="De Pinna E."/>
            <person name="Peters T."/>
            <person name="Grant K."/>
        </authorList>
    </citation>
    <scope>NUCLEOTIDE SEQUENCE</scope>
    <source>
        <strain evidence="1">484126</strain>
        <strain evidence="2">707197</strain>
    </source>
</reference>
<comment type="caution">
    <text evidence="2">The sequence shown here is derived from an EMBL/GenBank/DDBJ whole genome shotgun (WGS) entry which is preliminary data.</text>
</comment>
<dbReference type="EMBL" id="AAIPET010000005">
    <property type="protein sequence ID" value="ECG6842350.1"/>
    <property type="molecule type" value="Genomic_DNA"/>
</dbReference>
<evidence type="ECO:0008006" key="4">
    <source>
        <dbReference type="Google" id="ProtNLM"/>
    </source>
</evidence>